<protein>
    <submittedName>
        <fullName evidence="1">Uncharacterized protein</fullName>
    </submittedName>
</protein>
<proteinExistence type="predicted"/>
<accession>A0A396J7C7</accession>
<organism evidence="1">
    <name type="scientific">Medicago truncatula</name>
    <name type="common">Barrel medic</name>
    <name type="synonym">Medicago tribuloides</name>
    <dbReference type="NCBI Taxonomy" id="3880"/>
    <lineage>
        <taxon>Eukaryota</taxon>
        <taxon>Viridiplantae</taxon>
        <taxon>Streptophyta</taxon>
        <taxon>Embryophyta</taxon>
        <taxon>Tracheophyta</taxon>
        <taxon>Spermatophyta</taxon>
        <taxon>Magnoliopsida</taxon>
        <taxon>eudicotyledons</taxon>
        <taxon>Gunneridae</taxon>
        <taxon>Pentapetalae</taxon>
        <taxon>rosids</taxon>
        <taxon>fabids</taxon>
        <taxon>Fabales</taxon>
        <taxon>Fabaceae</taxon>
        <taxon>Papilionoideae</taxon>
        <taxon>50 kb inversion clade</taxon>
        <taxon>NPAAA clade</taxon>
        <taxon>Hologalegina</taxon>
        <taxon>IRL clade</taxon>
        <taxon>Trifolieae</taxon>
        <taxon>Medicago</taxon>
    </lineage>
</organism>
<reference evidence="1" key="1">
    <citation type="journal article" date="2018" name="Nat. Plants">
        <title>Whole-genome landscape of Medicago truncatula symbiotic genes.</title>
        <authorList>
            <person name="Pecrix Y."/>
            <person name="Gamas P."/>
            <person name="Carrere S."/>
        </authorList>
    </citation>
    <scope>NUCLEOTIDE SEQUENCE</scope>
    <source>
        <tissue evidence="1">Leaves</tissue>
    </source>
</reference>
<dbReference type="EMBL" id="PSQE01000002">
    <property type="protein sequence ID" value="RHN74126.1"/>
    <property type="molecule type" value="Genomic_DNA"/>
</dbReference>
<dbReference type="Gramene" id="rna10119">
    <property type="protein sequence ID" value="RHN74126.1"/>
    <property type="gene ID" value="gene10119"/>
</dbReference>
<sequence length="47" mass="5478">MRNTFTNVVDTLKNIRIHTLIIASTNEIFLTPKKCCNENKDKIIMLK</sequence>
<comment type="caution">
    <text evidence="1">The sequence shown here is derived from an EMBL/GenBank/DDBJ whole genome shotgun (WGS) entry which is preliminary data.</text>
</comment>
<evidence type="ECO:0000313" key="1">
    <source>
        <dbReference type="EMBL" id="RHN74126.1"/>
    </source>
</evidence>
<dbReference type="Proteomes" id="UP000265566">
    <property type="component" value="Chromosome 2"/>
</dbReference>
<gene>
    <name evidence="1" type="ORF">MtrunA17_Chr2g0306731</name>
</gene>
<name>A0A396J7C7_MEDTR</name>
<dbReference type="AlphaFoldDB" id="A0A396J7C7"/>